<organism evidence="2 3">
    <name type="scientific">Steinernema hermaphroditum</name>
    <dbReference type="NCBI Taxonomy" id="289476"/>
    <lineage>
        <taxon>Eukaryota</taxon>
        <taxon>Metazoa</taxon>
        <taxon>Ecdysozoa</taxon>
        <taxon>Nematoda</taxon>
        <taxon>Chromadorea</taxon>
        <taxon>Rhabditida</taxon>
        <taxon>Tylenchina</taxon>
        <taxon>Panagrolaimomorpha</taxon>
        <taxon>Strongyloidoidea</taxon>
        <taxon>Steinernematidae</taxon>
        <taxon>Steinernema</taxon>
    </lineage>
</organism>
<keyword evidence="3" id="KW-1185">Reference proteome</keyword>
<proteinExistence type="predicted"/>
<feature type="signal peptide" evidence="1">
    <location>
        <begin position="1"/>
        <end position="16"/>
    </location>
</feature>
<evidence type="ECO:0000313" key="3">
    <source>
        <dbReference type="Proteomes" id="UP001175271"/>
    </source>
</evidence>
<comment type="caution">
    <text evidence="2">The sequence shown here is derived from an EMBL/GenBank/DDBJ whole genome shotgun (WGS) entry which is preliminary data.</text>
</comment>
<gene>
    <name evidence="2" type="ORF">QR680_003847</name>
</gene>
<dbReference type="AlphaFoldDB" id="A0AA39HP17"/>
<dbReference type="EMBL" id="JAUCMV010000003">
    <property type="protein sequence ID" value="KAK0408234.1"/>
    <property type="molecule type" value="Genomic_DNA"/>
</dbReference>
<accession>A0AA39HP17</accession>
<feature type="chain" id="PRO_5041310798" evidence="1">
    <location>
        <begin position="17"/>
        <end position="87"/>
    </location>
</feature>
<evidence type="ECO:0000313" key="2">
    <source>
        <dbReference type="EMBL" id="KAK0408234.1"/>
    </source>
</evidence>
<protein>
    <submittedName>
        <fullName evidence="2">Uncharacterized protein</fullName>
    </submittedName>
</protein>
<sequence>MKTLFIGLLILGFAYAKSAPVVEEHLDAPNDAELQGSNDLAPVPEKRCTTKACMRNMILRFDIPFEATTRSAASRWGRTPRGPLRFG</sequence>
<name>A0AA39HP17_9BILA</name>
<keyword evidence="1" id="KW-0732">Signal</keyword>
<dbReference type="Proteomes" id="UP001175271">
    <property type="component" value="Unassembled WGS sequence"/>
</dbReference>
<reference evidence="2" key="1">
    <citation type="submission" date="2023-06" db="EMBL/GenBank/DDBJ databases">
        <title>Genomic analysis of the entomopathogenic nematode Steinernema hermaphroditum.</title>
        <authorList>
            <person name="Schwarz E.M."/>
            <person name="Heppert J.K."/>
            <person name="Baniya A."/>
            <person name="Schwartz H.T."/>
            <person name="Tan C.-H."/>
            <person name="Antoshechkin I."/>
            <person name="Sternberg P.W."/>
            <person name="Goodrich-Blair H."/>
            <person name="Dillman A.R."/>
        </authorList>
    </citation>
    <scope>NUCLEOTIDE SEQUENCE</scope>
    <source>
        <strain evidence="2">PS9179</strain>
        <tissue evidence="2">Whole animal</tissue>
    </source>
</reference>
<evidence type="ECO:0000256" key="1">
    <source>
        <dbReference type="SAM" id="SignalP"/>
    </source>
</evidence>